<dbReference type="EC" id="2.7.7.7" evidence="2"/>
<evidence type="ECO:0000313" key="2">
    <source>
        <dbReference type="EMBL" id="VAX27071.1"/>
    </source>
</evidence>
<organism evidence="2">
    <name type="scientific">hydrothermal vent metagenome</name>
    <dbReference type="NCBI Taxonomy" id="652676"/>
    <lineage>
        <taxon>unclassified sequences</taxon>
        <taxon>metagenomes</taxon>
        <taxon>ecological metagenomes</taxon>
    </lineage>
</organism>
<dbReference type="PANTHER" id="PTHR36304:SF4">
    <property type="entry name" value="DUF4388 DOMAIN-CONTAINING PROTEIN"/>
    <property type="match status" value="1"/>
</dbReference>
<keyword evidence="2" id="KW-0548">Nucleotidyltransferase</keyword>
<evidence type="ECO:0000259" key="1">
    <source>
        <dbReference type="Pfam" id="PF14332"/>
    </source>
</evidence>
<dbReference type="AlphaFoldDB" id="A0A3B1CKN3"/>
<protein>
    <submittedName>
        <fullName evidence="2">DNA polymerase III delta subunit</fullName>
        <ecNumber evidence="2">2.7.7.7</ecNumber>
    </submittedName>
</protein>
<dbReference type="Pfam" id="PF14332">
    <property type="entry name" value="DUF4388"/>
    <property type="match status" value="1"/>
</dbReference>
<name>A0A3B1CKN3_9ZZZZ</name>
<keyword evidence="2" id="KW-0808">Transferase</keyword>
<feature type="domain" description="PatA-like N-terminal" evidence="1">
    <location>
        <begin position="4"/>
        <end position="158"/>
    </location>
</feature>
<proteinExistence type="predicted"/>
<sequence length="387" mass="44789">MALKGSIQEFGLSEIFQLIFHQQKEGVLLLQKDKVEISICFKEGKIIRAYEGNSDEQLGQRLRKAEILTEDQVVIARYRQENTKKSLESVLVDLEFLPVTELKRLTRLFTEETIFKLFDWDSGEYAFEQKDIDCNPRIVHAMDTQFILMEAVRQIDEWPMLIKKVPSRKSVFEKIEVSVEESINKEEAPKSIEAAEDFFGDLENDGGDSEGENEDLVWLLLQIDGERSVQQIIDLAHFGAFSVYQNLVELLSEKKIREKNFESSALDFTETKPTISKKKILKYCLGVMVSLLSMGIFFLSAPSVQMTSLQATRSFEAVKFLSEKNERYFIRFALDLYYLKHNRYPDTLNSLVEEGFFGDKKNMIANLENWSYRLKTGKGDKFHLAQN</sequence>
<dbReference type="EMBL" id="UOGF01000022">
    <property type="protein sequence ID" value="VAX27071.1"/>
    <property type="molecule type" value="Genomic_DNA"/>
</dbReference>
<accession>A0A3B1CKN3</accession>
<dbReference type="InterPro" id="IPR025497">
    <property type="entry name" value="PatA-like_N"/>
</dbReference>
<reference evidence="2" key="1">
    <citation type="submission" date="2018-06" db="EMBL/GenBank/DDBJ databases">
        <authorList>
            <person name="Zhirakovskaya E."/>
        </authorList>
    </citation>
    <scope>NUCLEOTIDE SEQUENCE</scope>
</reference>
<dbReference type="GO" id="GO:0003887">
    <property type="term" value="F:DNA-directed DNA polymerase activity"/>
    <property type="evidence" value="ECO:0007669"/>
    <property type="project" value="UniProtKB-EC"/>
</dbReference>
<dbReference type="PANTHER" id="PTHR36304">
    <property type="entry name" value="DOMAIN GTPASE-ACTIVATING PROTEIN, PUTATIVE-RELATED-RELATED"/>
    <property type="match status" value="1"/>
</dbReference>
<gene>
    <name evidence="2" type="ORF">MNBD_NITROSPIRAE01-1594</name>
</gene>